<dbReference type="Gene3D" id="3.10.10.10">
    <property type="entry name" value="HIV Type 1 Reverse Transcriptase, subunit A, domain 1"/>
    <property type="match status" value="1"/>
</dbReference>
<dbReference type="AlphaFoldDB" id="A0A8X7BRN5"/>
<sequence>MTKPMLKNLITKSAGYDEEDTTLMYEDDVLDRLQEAKVYTTLNLKNGFFHVDVNEDCRKFTSFIVPDGQFEFNKVPFGLSTSPSVFQRYIYSIFRNLMNKGLIIIYMDDLIIPSADEEEGLGKLRTVFEVASKYGLEIQFKNDLLRKDNSFVFEQPQIEAFGKLKEILTSNPVLHIFKPGKKTELHTDASQQGYGAVLLQKADDWRLHPVYCSPREPTLLKRSTAVMN</sequence>
<comment type="caution">
    <text evidence="2">The sequence shown here is derived from an EMBL/GenBank/DDBJ whole genome shotgun (WGS) entry which is preliminary data.</text>
</comment>
<dbReference type="OrthoDB" id="420169at2759"/>
<protein>
    <submittedName>
        <fullName evidence="2">Transposon Tf2-9 polyprotein</fullName>
    </submittedName>
</protein>
<dbReference type="SUPFAM" id="SSF56672">
    <property type="entry name" value="DNA/RNA polymerases"/>
    <property type="match status" value="1"/>
</dbReference>
<dbReference type="PANTHER" id="PTHR33064:SF37">
    <property type="entry name" value="RIBONUCLEASE H"/>
    <property type="match status" value="1"/>
</dbReference>
<dbReference type="InterPro" id="IPR043128">
    <property type="entry name" value="Rev_trsase/Diguanyl_cyclase"/>
</dbReference>
<dbReference type="EMBL" id="BMAV01002108">
    <property type="protein sequence ID" value="GFY40803.1"/>
    <property type="molecule type" value="Genomic_DNA"/>
</dbReference>
<dbReference type="PANTHER" id="PTHR33064">
    <property type="entry name" value="POL PROTEIN"/>
    <property type="match status" value="1"/>
</dbReference>
<evidence type="ECO:0000313" key="3">
    <source>
        <dbReference type="Proteomes" id="UP000886998"/>
    </source>
</evidence>
<accession>A0A8X7BRN5</accession>
<name>A0A8X7BRN5_9ARAC</name>
<dbReference type="Proteomes" id="UP000886998">
    <property type="component" value="Unassembled WGS sequence"/>
</dbReference>
<dbReference type="Pfam" id="PF17919">
    <property type="entry name" value="RT_RNaseH_2"/>
    <property type="match status" value="1"/>
</dbReference>
<dbReference type="GO" id="GO:0071897">
    <property type="term" value="P:DNA biosynthetic process"/>
    <property type="evidence" value="ECO:0007669"/>
    <property type="project" value="UniProtKB-ARBA"/>
</dbReference>
<evidence type="ECO:0000313" key="2">
    <source>
        <dbReference type="EMBL" id="GFY40803.1"/>
    </source>
</evidence>
<dbReference type="InterPro" id="IPR051320">
    <property type="entry name" value="Viral_Replic_Matur_Polypro"/>
</dbReference>
<dbReference type="PROSITE" id="PS50878">
    <property type="entry name" value="RT_POL"/>
    <property type="match status" value="1"/>
</dbReference>
<proteinExistence type="predicted"/>
<dbReference type="InterPro" id="IPR043502">
    <property type="entry name" value="DNA/RNA_pol_sf"/>
</dbReference>
<organism evidence="2 3">
    <name type="scientific">Trichonephila inaurata madagascariensis</name>
    <dbReference type="NCBI Taxonomy" id="2747483"/>
    <lineage>
        <taxon>Eukaryota</taxon>
        <taxon>Metazoa</taxon>
        <taxon>Ecdysozoa</taxon>
        <taxon>Arthropoda</taxon>
        <taxon>Chelicerata</taxon>
        <taxon>Arachnida</taxon>
        <taxon>Araneae</taxon>
        <taxon>Araneomorphae</taxon>
        <taxon>Entelegynae</taxon>
        <taxon>Araneoidea</taxon>
        <taxon>Nephilidae</taxon>
        <taxon>Trichonephila</taxon>
        <taxon>Trichonephila inaurata</taxon>
    </lineage>
</organism>
<feature type="domain" description="Reverse transcriptase" evidence="1">
    <location>
        <begin position="1"/>
        <end position="158"/>
    </location>
</feature>
<dbReference type="Gene3D" id="3.30.70.270">
    <property type="match status" value="1"/>
</dbReference>
<keyword evidence="3" id="KW-1185">Reference proteome</keyword>
<dbReference type="InterPro" id="IPR000477">
    <property type="entry name" value="RT_dom"/>
</dbReference>
<dbReference type="Pfam" id="PF00078">
    <property type="entry name" value="RVT_1"/>
    <property type="match status" value="1"/>
</dbReference>
<evidence type="ECO:0000259" key="1">
    <source>
        <dbReference type="PROSITE" id="PS50878"/>
    </source>
</evidence>
<gene>
    <name evidence="2" type="primary">Tf2-9_433</name>
    <name evidence="2" type="ORF">TNIN_218891</name>
</gene>
<dbReference type="CDD" id="cd01647">
    <property type="entry name" value="RT_LTR"/>
    <property type="match status" value="1"/>
</dbReference>
<dbReference type="InterPro" id="IPR041577">
    <property type="entry name" value="RT_RNaseH_2"/>
</dbReference>
<reference evidence="2" key="1">
    <citation type="submission" date="2020-08" db="EMBL/GenBank/DDBJ databases">
        <title>Multicomponent nature underlies the extraordinary mechanical properties of spider dragline silk.</title>
        <authorList>
            <person name="Kono N."/>
            <person name="Nakamura H."/>
            <person name="Mori M."/>
            <person name="Yoshida Y."/>
            <person name="Ohtoshi R."/>
            <person name="Malay A.D."/>
            <person name="Moran D.A.P."/>
            <person name="Tomita M."/>
            <person name="Numata K."/>
            <person name="Arakawa K."/>
        </authorList>
    </citation>
    <scope>NUCLEOTIDE SEQUENCE</scope>
</reference>